<dbReference type="GO" id="GO:0043138">
    <property type="term" value="F:3'-5' DNA helicase activity"/>
    <property type="evidence" value="ECO:0007669"/>
    <property type="project" value="UniProtKB-EC"/>
</dbReference>
<gene>
    <name evidence="18" type="ORF">IAD23_04135</name>
</gene>
<comment type="caution">
    <text evidence="18">The sequence shown here is derived from an EMBL/GenBank/DDBJ whole genome shotgun (WGS) entry which is preliminary data.</text>
</comment>
<organism evidence="18 19">
    <name type="scientific">Candidatus Scybalenecus merdavium</name>
    <dbReference type="NCBI Taxonomy" id="2840939"/>
    <lineage>
        <taxon>Bacteria</taxon>
        <taxon>Bacillati</taxon>
        <taxon>Bacillota</taxon>
        <taxon>Clostridia</taxon>
        <taxon>Eubacteriales</taxon>
        <taxon>Oscillospiraceae</taxon>
        <taxon>Oscillospiraceae incertae sedis</taxon>
        <taxon>Candidatus Scybalenecus</taxon>
    </lineage>
</organism>
<evidence type="ECO:0000256" key="7">
    <source>
        <dbReference type="ARBA" id="ARBA00022840"/>
    </source>
</evidence>
<dbReference type="Proteomes" id="UP000824125">
    <property type="component" value="Unassembled WGS sequence"/>
</dbReference>
<keyword evidence="7 14" id="KW-0067">ATP-binding</keyword>
<dbReference type="GO" id="GO:0005829">
    <property type="term" value="C:cytosol"/>
    <property type="evidence" value="ECO:0007669"/>
    <property type="project" value="TreeGrafter"/>
</dbReference>
<comment type="catalytic activity">
    <reaction evidence="13">
        <text>ATP + H2O = ADP + phosphate + H(+)</text>
        <dbReference type="Rhea" id="RHEA:13065"/>
        <dbReference type="ChEBI" id="CHEBI:15377"/>
        <dbReference type="ChEBI" id="CHEBI:15378"/>
        <dbReference type="ChEBI" id="CHEBI:30616"/>
        <dbReference type="ChEBI" id="CHEBI:43474"/>
        <dbReference type="ChEBI" id="CHEBI:456216"/>
        <dbReference type="EC" id="5.6.2.4"/>
    </reaction>
</comment>
<dbReference type="EC" id="5.6.2.4" evidence="12"/>
<keyword evidence="2 14" id="KW-0547">Nucleotide-binding</keyword>
<dbReference type="SUPFAM" id="SSF52540">
    <property type="entry name" value="P-loop containing nucleoside triphosphate hydrolases"/>
    <property type="match status" value="1"/>
</dbReference>
<dbReference type="InterPro" id="IPR000212">
    <property type="entry name" value="DNA_helicase_UvrD/REP"/>
</dbReference>
<dbReference type="Gene3D" id="3.40.50.300">
    <property type="entry name" value="P-loop containing nucleotide triphosphate hydrolases"/>
    <property type="match status" value="4"/>
</dbReference>
<feature type="domain" description="UvrD-like helicase C-terminal" evidence="17">
    <location>
        <begin position="453"/>
        <end position="768"/>
    </location>
</feature>
<keyword evidence="9" id="KW-0234">DNA repair</keyword>
<dbReference type="InterPro" id="IPR011604">
    <property type="entry name" value="PDDEXK-like_dom_sf"/>
</dbReference>
<evidence type="ECO:0000256" key="10">
    <source>
        <dbReference type="ARBA" id="ARBA00023235"/>
    </source>
</evidence>
<keyword evidence="5 14" id="KW-0347">Helicase</keyword>
<keyword evidence="10" id="KW-0413">Isomerase</keyword>
<dbReference type="InterPro" id="IPR014016">
    <property type="entry name" value="UvrD-like_ATP-bd"/>
</dbReference>
<dbReference type="PROSITE" id="PS51217">
    <property type="entry name" value="UVRD_HELICASE_CTER"/>
    <property type="match status" value="1"/>
</dbReference>
<evidence type="ECO:0000256" key="3">
    <source>
        <dbReference type="ARBA" id="ARBA00022763"/>
    </source>
</evidence>
<dbReference type="InterPro" id="IPR027417">
    <property type="entry name" value="P-loop_NTPase"/>
</dbReference>
<protein>
    <recommendedName>
        <fullName evidence="12">DNA 3'-5' helicase</fullName>
        <ecNumber evidence="12">5.6.2.4</ecNumber>
    </recommendedName>
</protein>
<comment type="catalytic activity">
    <reaction evidence="11">
        <text>Couples ATP hydrolysis with the unwinding of duplex DNA by translocating in the 3'-5' direction.</text>
        <dbReference type="EC" id="5.6.2.4"/>
    </reaction>
</comment>
<feature type="binding site" evidence="14">
    <location>
        <begin position="23"/>
        <end position="30"/>
    </location>
    <ligand>
        <name>ATP</name>
        <dbReference type="ChEBI" id="CHEBI:30616"/>
    </ligand>
</feature>
<evidence type="ECO:0000256" key="8">
    <source>
        <dbReference type="ARBA" id="ARBA00023125"/>
    </source>
</evidence>
<evidence type="ECO:0000256" key="13">
    <source>
        <dbReference type="ARBA" id="ARBA00048988"/>
    </source>
</evidence>
<evidence type="ECO:0000256" key="14">
    <source>
        <dbReference type="PROSITE-ProRule" id="PRU00560"/>
    </source>
</evidence>
<dbReference type="GO" id="GO:0033202">
    <property type="term" value="C:DNA helicase complex"/>
    <property type="evidence" value="ECO:0007669"/>
    <property type="project" value="TreeGrafter"/>
</dbReference>
<dbReference type="EMBL" id="DVNM01000021">
    <property type="protein sequence ID" value="HIU69126.1"/>
    <property type="molecule type" value="Genomic_DNA"/>
</dbReference>
<reference evidence="18" key="2">
    <citation type="journal article" date="2021" name="PeerJ">
        <title>Extensive microbial diversity within the chicken gut microbiome revealed by metagenomics and culture.</title>
        <authorList>
            <person name="Gilroy R."/>
            <person name="Ravi A."/>
            <person name="Getino M."/>
            <person name="Pursley I."/>
            <person name="Horton D.L."/>
            <person name="Alikhan N.F."/>
            <person name="Baker D."/>
            <person name="Gharbi K."/>
            <person name="Hall N."/>
            <person name="Watson M."/>
            <person name="Adriaenssens E.M."/>
            <person name="Foster-Nyarko E."/>
            <person name="Jarju S."/>
            <person name="Secka A."/>
            <person name="Antonio M."/>
            <person name="Oren A."/>
            <person name="Chaudhuri R.R."/>
            <person name="La Ragione R."/>
            <person name="Hildebrand F."/>
            <person name="Pallen M.J."/>
        </authorList>
    </citation>
    <scope>NUCLEOTIDE SEQUENCE</scope>
    <source>
        <strain evidence="18">CHK176-6737</strain>
    </source>
</reference>
<evidence type="ECO:0000313" key="19">
    <source>
        <dbReference type="Proteomes" id="UP000824125"/>
    </source>
</evidence>
<dbReference type="GO" id="GO:0005524">
    <property type="term" value="F:ATP binding"/>
    <property type="evidence" value="ECO:0007669"/>
    <property type="project" value="UniProtKB-UniRule"/>
</dbReference>
<dbReference type="SUPFAM" id="SSF52980">
    <property type="entry name" value="Restriction endonuclease-like"/>
    <property type="match status" value="1"/>
</dbReference>
<evidence type="ECO:0000256" key="5">
    <source>
        <dbReference type="ARBA" id="ARBA00022806"/>
    </source>
</evidence>
<evidence type="ECO:0000256" key="2">
    <source>
        <dbReference type="ARBA" id="ARBA00022741"/>
    </source>
</evidence>
<dbReference type="InterPro" id="IPR011335">
    <property type="entry name" value="Restrct_endonuc-II-like"/>
</dbReference>
<dbReference type="Pfam" id="PF13361">
    <property type="entry name" value="UvrD_C"/>
    <property type="match status" value="1"/>
</dbReference>
<dbReference type="Gene3D" id="3.90.320.10">
    <property type="match status" value="1"/>
</dbReference>
<sequence length="1161" mass="129271">MTNWTPQQNNAIYASGTNLLVSAGAGSGKTAVLSERVVQKIAQGASVERFLIVTFTNAAAAEMRARISAKLADLSESNPGDRHLRAQTARINTAEICTIDAFCAGLVRENFETLGIERDFSVLDTPDAQVLQHEALANVLEPRYDARSSAFTRLIELLSGAKNTQAFEKTVQELYSYIMVQADPLKWLQQMCVLYDPENESGPERWCEILQRDYEGGLQYACNMYASIRASLTPDDCMFDGYSALIEREEALLKKLQAQLGSLAACRDLVQNFSMESMPRSPKGYISPVKAALSAVRKFVRENILNAPYLQIDLQQAREDMDYLYPCVCELYEIVRDYSAELLRLKKEQNAYEFSDIAQFALSLVADFSGETPRKTAFARELSEKYDEILVDEYQDTNRAQDFLFTCISNGHNLFVVGDVKQSIYGFRLAMPEIFVDRLNSYFDYDPNEPVSSRIYLNKNFRSRDDICRYTNFLFSKIFSPQVGGLAYDRNEYLNAGAVYPPAKSACISLRVVRDDASAAEDKTENEAQAVADFILEKISGGMTVSDKSSPAGVRPIEFGDFAVLFRKGKGTIEKFAKVFAENGIPVAAENAQPLFKTREVMLLLSLLRTVDNPTNDIAVLSVLMSGIFGFSADDIARLKVQGGAVRKNLYTLLLAQRDHEKVKRFLDFIDKYRNLAVAVSCSELIIQIMQDTLFIALMASAGEYENSRMNLMKFVDLAARYDYGDTRGLSSFLHYIDRILASDAVKSASGDGGSNAVRLMTVHKSKGLEFPFVILAGTASRYNQQDTVKRVLIHPSAGLGMQCLNESLRCRYNTLAYDAVKKEMEKDAMSENVRVLYVALTRAKESFAAFMTLKDPEGALEKFAGKISFADGRIDPYLCQSAGSDSALLLMTALFHPAAAALCTQPPHLPEIPDFQMDVKIVSAQPLPQQEAAAGVSRPDPGMLAQLTERFAFQCDRSLSKIAAKRNASELDRVSGDLEFYFTEKPDFAQAPGKAGTLGGTAMHLFMQYCDYKAAAADLDGEVQRLHRENKLTQEEVRLLDLEALRAFFASSLASRILQSSCCRRECRLLSFQPVSVVENMDSDQKILVQGIADCIFEESGALVLVDFKTDRVKEASQLSAHYSRQMAFYKTAAEKQFGLPVKEVILYSFSLCYGCKIEI</sequence>
<dbReference type="PROSITE" id="PS51198">
    <property type="entry name" value="UVRD_HELICASE_ATP_BIND"/>
    <property type="match status" value="1"/>
</dbReference>
<evidence type="ECO:0000256" key="12">
    <source>
        <dbReference type="ARBA" id="ARBA00034808"/>
    </source>
</evidence>
<accession>A0A9D1SP24</accession>
<dbReference type="GO" id="GO:0003677">
    <property type="term" value="F:DNA binding"/>
    <property type="evidence" value="ECO:0007669"/>
    <property type="project" value="UniProtKB-KW"/>
</dbReference>
<reference evidence="18" key="1">
    <citation type="submission" date="2020-10" db="EMBL/GenBank/DDBJ databases">
        <authorList>
            <person name="Gilroy R."/>
        </authorList>
    </citation>
    <scope>NUCLEOTIDE SEQUENCE</scope>
    <source>
        <strain evidence="18">CHK176-6737</strain>
    </source>
</reference>
<dbReference type="Pfam" id="PF12705">
    <property type="entry name" value="PDDEXK_1"/>
    <property type="match status" value="1"/>
</dbReference>
<dbReference type="GO" id="GO:0004527">
    <property type="term" value="F:exonuclease activity"/>
    <property type="evidence" value="ECO:0007669"/>
    <property type="project" value="UniProtKB-KW"/>
</dbReference>
<name>A0A9D1SP24_9FIRM</name>
<evidence type="ECO:0000256" key="9">
    <source>
        <dbReference type="ARBA" id="ARBA00023204"/>
    </source>
</evidence>
<keyword evidence="1" id="KW-0540">Nuclease</keyword>
<dbReference type="PANTHER" id="PTHR11070">
    <property type="entry name" value="UVRD / RECB / PCRA DNA HELICASE FAMILY MEMBER"/>
    <property type="match status" value="1"/>
</dbReference>
<evidence type="ECO:0000256" key="15">
    <source>
        <dbReference type="SAM" id="Coils"/>
    </source>
</evidence>
<dbReference type="InterPro" id="IPR014017">
    <property type="entry name" value="DNA_helicase_UvrD-like_C"/>
</dbReference>
<feature type="domain" description="UvrD-like helicase ATP-binding" evidence="16">
    <location>
        <begin position="2"/>
        <end position="464"/>
    </location>
</feature>
<evidence type="ECO:0000256" key="11">
    <source>
        <dbReference type="ARBA" id="ARBA00034617"/>
    </source>
</evidence>
<evidence type="ECO:0000313" key="18">
    <source>
        <dbReference type="EMBL" id="HIU69126.1"/>
    </source>
</evidence>
<dbReference type="InterPro" id="IPR038726">
    <property type="entry name" value="PDDEXK_AddAB-type"/>
</dbReference>
<evidence type="ECO:0000256" key="1">
    <source>
        <dbReference type="ARBA" id="ARBA00022722"/>
    </source>
</evidence>
<evidence type="ECO:0000259" key="17">
    <source>
        <dbReference type="PROSITE" id="PS51217"/>
    </source>
</evidence>
<dbReference type="GO" id="GO:0000725">
    <property type="term" value="P:recombinational repair"/>
    <property type="evidence" value="ECO:0007669"/>
    <property type="project" value="TreeGrafter"/>
</dbReference>
<evidence type="ECO:0000256" key="6">
    <source>
        <dbReference type="ARBA" id="ARBA00022839"/>
    </source>
</evidence>
<feature type="coiled-coil region" evidence="15">
    <location>
        <begin position="1017"/>
        <end position="1044"/>
    </location>
</feature>
<dbReference type="Pfam" id="PF00580">
    <property type="entry name" value="UvrD-helicase"/>
    <property type="match status" value="2"/>
</dbReference>
<dbReference type="AlphaFoldDB" id="A0A9D1SP24"/>
<keyword evidence="4 14" id="KW-0378">Hydrolase</keyword>
<keyword evidence="6" id="KW-0269">Exonuclease</keyword>
<evidence type="ECO:0000259" key="16">
    <source>
        <dbReference type="PROSITE" id="PS51198"/>
    </source>
</evidence>
<dbReference type="PANTHER" id="PTHR11070:SF48">
    <property type="entry name" value="ATP-DEPENDENT HELICASE_NUCLEASE SUBUNIT A"/>
    <property type="match status" value="1"/>
</dbReference>
<proteinExistence type="predicted"/>
<keyword evidence="15" id="KW-0175">Coiled coil</keyword>
<keyword evidence="8" id="KW-0238">DNA-binding</keyword>
<keyword evidence="3" id="KW-0227">DNA damage</keyword>
<evidence type="ECO:0000256" key="4">
    <source>
        <dbReference type="ARBA" id="ARBA00022801"/>
    </source>
</evidence>